<protein>
    <submittedName>
        <fullName evidence="3">Class I glutamine amidotransferase-like protein</fullName>
    </submittedName>
</protein>
<gene>
    <name evidence="3" type="ORF">M437DRAFT_50976</name>
</gene>
<keyword evidence="3" id="KW-0808">Transferase</keyword>
<keyword evidence="3" id="KW-0315">Glutamine amidotransferase</keyword>
<dbReference type="InterPro" id="IPR002818">
    <property type="entry name" value="DJ-1/PfpI"/>
</dbReference>
<accession>A0A074WHF2</accession>
<dbReference type="STRING" id="1043003.A0A074WHF2"/>
<dbReference type="HOGENOM" id="CLU_000445_44_1_1"/>
<dbReference type="SUPFAM" id="SSF52317">
    <property type="entry name" value="Class I glutamine amidotransferase-like"/>
    <property type="match status" value="2"/>
</dbReference>
<proteinExistence type="predicted"/>
<dbReference type="AlphaFoldDB" id="A0A074WHF2"/>
<sequence>MSAIAEDGDGTMPEPVKVLFTLHEGLDALDFIGPLEVLSHARHDINDPESKAFEVTLVGDSDLVKSAQGVSFKTDMTFREAHKHLANYDVVIVPGGGTDNVLSIPYFGKNKATEPMALIKSYADIQTKNPMRERTLMSVCTGSLFVAETGILSGLSVTTHPDYMIKMENLNQSVSHRDMSERFDVMEERYVVNNLRFDIDEDENNPYIRTRSDSKTGRRPSNARKGSFSFKQSNTRRESNARRAQLKLGGLRVITSGGISTGLDAAFYLVSALVSYESANEVARKMQYEWHKGVVCKGVDV</sequence>
<feature type="domain" description="DJ-1/PfpI" evidence="2">
    <location>
        <begin position="17"/>
        <end position="177"/>
    </location>
</feature>
<evidence type="ECO:0000313" key="4">
    <source>
        <dbReference type="Proteomes" id="UP000030672"/>
    </source>
</evidence>
<dbReference type="Proteomes" id="UP000030672">
    <property type="component" value="Unassembled WGS sequence"/>
</dbReference>
<dbReference type="InterPro" id="IPR029062">
    <property type="entry name" value="Class_I_gatase-like"/>
</dbReference>
<dbReference type="PANTHER" id="PTHR43130">
    <property type="entry name" value="ARAC-FAMILY TRANSCRIPTIONAL REGULATOR"/>
    <property type="match status" value="1"/>
</dbReference>
<dbReference type="Gene3D" id="3.40.50.880">
    <property type="match status" value="1"/>
</dbReference>
<dbReference type="GeneID" id="63915479"/>
<dbReference type="InterPro" id="IPR052158">
    <property type="entry name" value="INH-QAR"/>
</dbReference>
<reference evidence="3 4" key="1">
    <citation type="journal article" date="2014" name="BMC Genomics">
        <title>Genome sequencing of four Aureobasidium pullulans varieties: biotechnological potential, stress tolerance, and description of new species.</title>
        <authorList>
            <person name="Gostin Ar C."/>
            <person name="Ohm R.A."/>
            <person name="Kogej T."/>
            <person name="Sonjak S."/>
            <person name="Turk M."/>
            <person name="Zajc J."/>
            <person name="Zalar P."/>
            <person name="Grube M."/>
            <person name="Sun H."/>
            <person name="Han J."/>
            <person name="Sharma A."/>
            <person name="Chiniquy J."/>
            <person name="Ngan C.Y."/>
            <person name="Lipzen A."/>
            <person name="Barry K."/>
            <person name="Grigoriev I.V."/>
            <person name="Gunde-Cimerman N."/>
        </authorList>
    </citation>
    <scope>NUCLEOTIDE SEQUENCE [LARGE SCALE GENOMIC DNA]</scope>
    <source>
        <strain evidence="3 4">CBS 110374</strain>
    </source>
</reference>
<dbReference type="Pfam" id="PF01965">
    <property type="entry name" value="DJ-1_PfpI"/>
    <property type="match status" value="1"/>
</dbReference>
<evidence type="ECO:0000259" key="2">
    <source>
        <dbReference type="Pfam" id="PF01965"/>
    </source>
</evidence>
<dbReference type="EMBL" id="KL584836">
    <property type="protein sequence ID" value="KEQ61891.1"/>
    <property type="molecule type" value="Genomic_DNA"/>
</dbReference>
<name>A0A074WHF2_AURM1</name>
<feature type="region of interest" description="Disordered" evidence="1">
    <location>
        <begin position="205"/>
        <end position="239"/>
    </location>
</feature>
<dbReference type="GO" id="GO:0016740">
    <property type="term" value="F:transferase activity"/>
    <property type="evidence" value="ECO:0007669"/>
    <property type="project" value="UniProtKB-KW"/>
</dbReference>
<dbReference type="PANTHER" id="PTHR43130:SF3">
    <property type="entry name" value="HTH-TYPE TRANSCRIPTIONAL REGULATOR RV1931C"/>
    <property type="match status" value="1"/>
</dbReference>
<evidence type="ECO:0000313" key="3">
    <source>
        <dbReference type="EMBL" id="KEQ61891.1"/>
    </source>
</evidence>
<organism evidence="3 4">
    <name type="scientific">Aureobasidium melanogenum (strain CBS 110374)</name>
    <name type="common">Aureobasidium pullulans var. melanogenum</name>
    <dbReference type="NCBI Taxonomy" id="1043003"/>
    <lineage>
        <taxon>Eukaryota</taxon>
        <taxon>Fungi</taxon>
        <taxon>Dikarya</taxon>
        <taxon>Ascomycota</taxon>
        <taxon>Pezizomycotina</taxon>
        <taxon>Dothideomycetes</taxon>
        <taxon>Dothideomycetidae</taxon>
        <taxon>Dothideales</taxon>
        <taxon>Saccotheciaceae</taxon>
        <taxon>Aureobasidium</taxon>
    </lineage>
</organism>
<dbReference type="RefSeq" id="XP_040878914.1">
    <property type="nucleotide sequence ID" value="XM_041022106.1"/>
</dbReference>
<evidence type="ECO:0000256" key="1">
    <source>
        <dbReference type="SAM" id="MobiDB-lite"/>
    </source>
</evidence>
<keyword evidence="4" id="KW-1185">Reference proteome</keyword>